<evidence type="ECO:0000313" key="5">
    <source>
        <dbReference type="Proteomes" id="UP000216316"/>
    </source>
</evidence>
<feature type="region of interest" description="Disordered" evidence="1">
    <location>
        <begin position="1"/>
        <end position="21"/>
    </location>
</feature>
<dbReference type="Proteomes" id="UP000216316">
    <property type="component" value="Unassembled WGS sequence"/>
</dbReference>
<reference evidence="4 5" key="3">
    <citation type="submission" date="2017-09" db="EMBL/GenBank/DDBJ databases">
        <title>Tripartite evolution among Lactobacillus johnsonii, Lactobacillus taiwanensis, Lactobacillus reuteri and their rodent host.</title>
        <authorList>
            <person name="Wang T."/>
            <person name="Knowles S."/>
            <person name="Cheng C."/>
        </authorList>
    </citation>
    <scope>NUCLEOTIDE SEQUENCE [LARGE SCALE GENOMIC DNA]</scope>
    <source>
        <strain evidence="3 4">609q</strain>
        <strain evidence="2 5">609u</strain>
    </source>
</reference>
<evidence type="ECO:0000313" key="3">
    <source>
        <dbReference type="EMBL" id="OYR89912.1"/>
    </source>
</evidence>
<dbReference type="AlphaFoldDB" id="A0A256LBJ3"/>
<protein>
    <submittedName>
        <fullName evidence="3">Uncharacterized protein</fullName>
    </submittedName>
</protein>
<comment type="caution">
    <text evidence="3">The sequence shown here is derived from an EMBL/GenBank/DDBJ whole genome shotgun (WGS) entry which is preliminary data.</text>
</comment>
<gene>
    <name evidence="2" type="ORF">CBF53_10390</name>
    <name evidence="3" type="ORF">CBF70_11100</name>
</gene>
<dbReference type="RefSeq" id="WP_094495951.1">
    <property type="nucleotide sequence ID" value="NZ_CARGPA010000010.1"/>
</dbReference>
<reference evidence="2 5" key="2">
    <citation type="submission" date="2017-05" db="EMBL/GenBank/DDBJ databases">
        <authorList>
            <person name="Lin X.B."/>
            <person name="Stothard P."/>
            <person name="Tasseva G."/>
            <person name="Walter J."/>
        </authorList>
    </citation>
    <scope>NUCLEOTIDE SEQUENCE [LARGE SCALE GENOMIC DNA]</scope>
    <source>
        <strain evidence="2 5">609u</strain>
    </source>
</reference>
<accession>A0A256LBJ3</accession>
<dbReference type="Proteomes" id="UP000215828">
    <property type="component" value="Unassembled WGS sequence"/>
</dbReference>
<keyword evidence="5" id="KW-1185">Reference proteome</keyword>
<organism evidence="3 4">
    <name type="scientific">Lactobacillus taiwanensis</name>
    <dbReference type="NCBI Taxonomy" id="508451"/>
    <lineage>
        <taxon>Bacteria</taxon>
        <taxon>Bacillati</taxon>
        <taxon>Bacillota</taxon>
        <taxon>Bacilli</taxon>
        <taxon>Lactobacillales</taxon>
        <taxon>Lactobacillaceae</taxon>
        <taxon>Lactobacillus</taxon>
    </lineage>
</organism>
<dbReference type="EMBL" id="NGNV01000063">
    <property type="protein sequence ID" value="OYR86851.1"/>
    <property type="molecule type" value="Genomic_DNA"/>
</dbReference>
<evidence type="ECO:0000256" key="1">
    <source>
        <dbReference type="SAM" id="MobiDB-lite"/>
    </source>
</evidence>
<dbReference type="EMBL" id="NGNX01000063">
    <property type="protein sequence ID" value="OYR89912.1"/>
    <property type="molecule type" value="Genomic_DNA"/>
</dbReference>
<evidence type="ECO:0000313" key="2">
    <source>
        <dbReference type="EMBL" id="OYR86851.1"/>
    </source>
</evidence>
<evidence type="ECO:0000313" key="4">
    <source>
        <dbReference type="Proteomes" id="UP000215828"/>
    </source>
</evidence>
<sequence length="63" mass="7668">MATESQKKARDKWNKKNKEKSKMYNYKSRGKSFILDYASLKDLDEYESYIAQRREQLKKENNL</sequence>
<proteinExistence type="predicted"/>
<reference evidence="3 4" key="1">
    <citation type="submission" date="2017-04" db="EMBL/GenBank/DDBJ databases">
        <authorList>
            <person name="Afonso C.L."/>
            <person name="Miller P.J."/>
            <person name="Scott M.A."/>
            <person name="Spackman E."/>
            <person name="Goraichik I."/>
            <person name="Dimitrov K.M."/>
            <person name="Suarez D.L."/>
            <person name="Swayne D.E."/>
        </authorList>
    </citation>
    <scope>NUCLEOTIDE SEQUENCE [LARGE SCALE GENOMIC DNA]</scope>
    <source>
        <strain evidence="3 4">609q</strain>
    </source>
</reference>
<name>A0A256LBJ3_9LACO</name>